<evidence type="ECO:0000259" key="5">
    <source>
        <dbReference type="PROSITE" id="PS51352"/>
    </source>
</evidence>
<evidence type="ECO:0000256" key="3">
    <source>
        <dbReference type="ARBA" id="ARBA00023284"/>
    </source>
</evidence>
<feature type="transmembrane region" description="Helical" evidence="4">
    <location>
        <begin position="38"/>
        <end position="60"/>
    </location>
</feature>
<dbReference type="InterPro" id="IPR013766">
    <property type="entry name" value="Thioredoxin_domain"/>
</dbReference>
<keyword evidence="4" id="KW-0812">Transmembrane</keyword>
<dbReference type="PANTHER" id="PTHR42852">
    <property type="entry name" value="THIOL:DISULFIDE INTERCHANGE PROTEIN DSBE"/>
    <property type="match status" value="1"/>
</dbReference>
<name>A0ABW9D155_9BURK</name>
<reference evidence="6 7" key="1">
    <citation type="journal article" date="2024" name="Chem. Sci.">
        <title>Discovery of megapolipeptins by genome mining of a Burkholderiales bacteria collection.</title>
        <authorList>
            <person name="Paulo B.S."/>
            <person name="Recchia M.J.J."/>
            <person name="Lee S."/>
            <person name="Fergusson C.H."/>
            <person name="Romanowski S.B."/>
            <person name="Hernandez A."/>
            <person name="Krull N."/>
            <person name="Liu D.Y."/>
            <person name="Cavanagh H."/>
            <person name="Bos A."/>
            <person name="Gray C.A."/>
            <person name="Murphy B.T."/>
            <person name="Linington R.G."/>
            <person name="Eustaquio A.S."/>
        </authorList>
    </citation>
    <scope>NUCLEOTIDE SEQUENCE [LARGE SCALE GENOMIC DNA]</scope>
    <source>
        <strain evidence="6 7">RL17-335-BIF-A</strain>
    </source>
</reference>
<protein>
    <submittedName>
        <fullName evidence="6">TlpA disulfide reductase family protein</fullName>
    </submittedName>
</protein>
<dbReference type="CDD" id="cd02966">
    <property type="entry name" value="TlpA_like_family"/>
    <property type="match status" value="1"/>
</dbReference>
<dbReference type="SUPFAM" id="SSF52833">
    <property type="entry name" value="Thioredoxin-like"/>
    <property type="match status" value="1"/>
</dbReference>
<feature type="domain" description="Thioredoxin" evidence="5">
    <location>
        <begin position="126"/>
        <end position="263"/>
    </location>
</feature>
<dbReference type="Pfam" id="PF08534">
    <property type="entry name" value="Redoxin"/>
    <property type="match status" value="1"/>
</dbReference>
<feature type="transmembrane region" description="Helical" evidence="4">
    <location>
        <begin position="104"/>
        <end position="123"/>
    </location>
</feature>
<keyword evidence="2" id="KW-0201">Cytochrome c-type biogenesis</keyword>
<dbReference type="Gene3D" id="3.40.30.10">
    <property type="entry name" value="Glutaredoxin"/>
    <property type="match status" value="1"/>
</dbReference>
<accession>A0ABW9D155</accession>
<dbReference type="RefSeq" id="WP_408208575.1">
    <property type="nucleotide sequence ID" value="NZ_JAQQBZ010000001.1"/>
</dbReference>
<keyword evidence="4" id="KW-0472">Membrane</keyword>
<dbReference type="PROSITE" id="PS51352">
    <property type="entry name" value="THIOREDOXIN_2"/>
    <property type="match status" value="1"/>
</dbReference>
<gene>
    <name evidence="6" type="ORF">PQQ68_02200</name>
</gene>
<proteinExistence type="predicted"/>
<keyword evidence="4" id="KW-1133">Transmembrane helix</keyword>
<dbReference type="InterPro" id="IPR013740">
    <property type="entry name" value="Redoxin"/>
</dbReference>
<dbReference type="PROSITE" id="PS00194">
    <property type="entry name" value="THIOREDOXIN_1"/>
    <property type="match status" value="1"/>
</dbReference>
<evidence type="ECO:0000256" key="4">
    <source>
        <dbReference type="SAM" id="Phobius"/>
    </source>
</evidence>
<dbReference type="PANTHER" id="PTHR42852:SF18">
    <property type="entry name" value="CHROMOSOME UNDETERMINED SCAFFOLD_47, WHOLE GENOME SHOTGUN SEQUENCE"/>
    <property type="match status" value="1"/>
</dbReference>
<dbReference type="InterPro" id="IPR036249">
    <property type="entry name" value="Thioredoxin-like_sf"/>
</dbReference>
<keyword evidence="3" id="KW-0676">Redox-active center</keyword>
<sequence>MNIGPYSFPVAPLILLVSIGIALWVARKATHGGPAAETTILYSVVTGLLVSRLAFVGQYLPAYRGDVLKMLDFRDLGFEPVPGAVAGAMVLLVLLAKRRHVRRAAMLAVFAGCASWGLATAFADTGGPAAFLPAVTVLDMNGNLQPLAHNDGKPLVVNLWASWCGPCRAEMPVLAEAQRDFTQVDIAFINQGESEAAVNDFVAEHGLVLHNLARDPNLAVARAVGAKAFPTTLFYDQNGKLLAMHLGPFSRATFEQALETLYPKTAPGAVH</sequence>
<comment type="caution">
    <text evidence="6">The sequence shown here is derived from an EMBL/GenBank/DDBJ whole genome shotgun (WGS) entry which is preliminary data.</text>
</comment>
<evidence type="ECO:0000256" key="2">
    <source>
        <dbReference type="ARBA" id="ARBA00022748"/>
    </source>
</evidence>
<dbReference type="InterPro" id="IPR050553">
    <property type="entry name" value="Thioredoxin_ResA/DsbE_sf"/>
</dbReference>
<evidence type="ECO:0000313" key="6">
    <source>
        <dbReference type="EMBL" id="MFM0591811.1"/>
    </source>
</evidence>
<dbReference type="Proteomes" id="UP001629367">
    <property type="component" value="Unassembled WGS sequence"/>
</dbReference>
<organism evidence="6 7">
    <name type="scientific">Paraburkholderia dilworthii</name>
    <dbReference type="NCBI Taxonomy" id="948106"/>
    <lineage>
        <taxon>Bacteria</taxon>
        <taxon>Pseudomonadati</taxon>
        <taxon>Pseudomonadota</taxon>
        <taxon>Betaproteobacteria</taxon>
        <taxon>Burkholderiales</taxon>
        <taxon>Burkholderiaceae</taxon>
        <taxon>Paraburkholderia</taxon>
    </lineage>
</organism>
<feature type="transmembrane region" description="Helical" evidence="4">
    <location>
        <begin position="6"/>
        <end position="26"/>
    </location>
</feature>
<keyword evidence="7" id="KW-1185">Reference proteome</keyword>
<dbReference type="EMBL" id="JAQQBZ010000001">
    <property type="protein sequence ID" value="MFM0591811.1"/>
    <property type="molecule type" value="Genomic_DNA"/>
</dbReference>
<dbReference type="InterPro" id="IPR017937">
    <property type="entry name" value="Thioredoxin_CS"/>
</dbReference>
<comment type="subcellular location">
    <subcellularLocation>
        <location evidence="1">Cell envelope</location>
    </subcellularLocation>
</comment>
<feature type="transmembrane region" description="Helical" evidence="4">
    <location>
        <begin position="80"/>
        <end position="97"/>
    </location>
</feature>
<evidence type="ECO:0000313" key="7">
    <source>
        <dbReference type="Proteomes" id="UP001629367"/>
    </source>
</evidence>
<evidence type="ECO:0000256" key="1">
    <source>
        <dbReference type="ARBA" id="ARBA00004196"/>
    </source>
</evidence>